<dbReference type="InterPro" id="IPR008979">
    <property type="entry name" value="Galactose-bd-like_sf"/>
</dbReference>
<evidence type="ECO:0000259" key="5">
    <source>
        <dbReference type="Pfam" id="PF02836"/>
    </source>
</evidence>
<accession>A0ABT8KZ78</accession>
<feature type="domain" description="Glycoside hydrolase family 2 catalytic" evidence="5">
    <location>
        <begin position="356"/>
        <end position="575"/>
    </location>
</feature>
<evidence type="ECO:0000256" key="3">
    <source>
        <dbReference type="ARBA" id="ARBA00023295"/>
    </source>
</evidence>
<dbReference type="SUPFAM" id="SSF49785">
    <property type="entry name" value="Galactose-binding domain-like"/>
    <property type="match status" value="1"/>
</dbReference>
<name>A0ABT8KZ78_9BACT</name>
<organism evidence="7 8">
    <name type="scientific">Agaribacillus aureus</name>
    <dbReference type="NCBI Taxonomy" id="3051825"/>
    <lineage>
        <taxon>Bacteria</taxon>
        <taxon>Pseudomonadati</taxon>
        <taxon>Bacteroidota</taxon>
        <taxon>Cytophagia</taxon>
        <taxon>Cytophagales</taxon>
        <taxon>Splendidivirgaceae</taxon>
        <taxon>Agaribacillus</taxon>
    </lineage>
</organism>
<dbReference type="Gene3D" id="3.20.20.80">
    <property type="entry name" value="Glycosidases"/>
    <property type="match status" value="1"/>
</dbReference>
<dbReference type="InterPro" id="IPR006103">
    <property type="entry name" value="Glyco_hydro_2_cat"/>
</dbReference>
<dbReference type="InterPro" id="IPR006102">
    <property type="entry name" value="Ig-like_GH2"/>
</dbReference>
<dbReference type="PANTHER" id="PTHR42732">
    <property type="entry name" value="BETA-GALACTOSIDASE"/>
    <property type="match status" value="1"/>
</dbReference>
<evidence type="ECO:0000256" key="1">
    <source>
        <dbReference type="ARBA" id="ARBA00007401"/>
    </source>
</evidence>
<keyword evidence="2 7" id="KW-0378">Hydrolase</keyword>
<proteinExistence type="inferred from homology"/>
<dbReference type="InterPro" id="IPR036156">
    <property type="entry name" value="Beta-gal/glucu_dom_sf"/>
</dbReference>
<dbReference type="Gene3D" id="2.60.120.260">
    <property type="entry name" value="Galactose-binding domain-like"/>
    <property type="match status" value="1"/>
</dbReference>
<feature type="domain" description="Glycosyl hydrolases family 2 sugar binding" evidence="6">
    <location>
        <begin position="105"/>
        <end position="177"/>
    </location>
</feature>
<dbReference type="PANTHER" id="PTHR42732:SF2">
    <property type="entry name" value="BETA-MANNOSIDASE"/>
    <property type="match status" value="1"/>
</dbReference>
<evidence type="ECO:0000256" key="2">
    <source>
        <dbReference type="ARBA" id="ARBA00022801"/>
    </source>
</evidence>
<reference evidence="7" key="1">
    <citation type="submission" date="2023-06" db="EMBL/GenBank/DDBJ databases">
        <title>Genomic of Agaribacillus aureum.</title>
        <authorList>
            <person name="Wang G."/>
        </authorList>
    </citation>
    <scope>NUCLEOTIDE SEQUENCE</scope>
    <source>
        <strain evidence="7">BMA12</strain>
    </source>
</reference>
<keyword evidence="3" id="KW-0326">Glycosidase</keyword>
<dbReference type="EMBL" id="JAUJEB010000001">
    <property type="protein sequence ID" value="MDN5210758.1"/>
    <property type="molecule type" value="Genomic_DNA"/>
</dbReference>
<dbReference type="RefSeq" id="WP_346756099.1">
    <property type="nucleotide sequence ID" value="NZ_JAUJEB010000001.1"/>
</dbReference>
<dbReference type="Pfam" id="PF02836">
    <property type="entry name" value="Glyco_hydro_2_C"/>
    <property type="match status" value="1"/>
</dbReference>
<evidence type="ECO:0000259" key="4">
    <source>
        <dbReference type="Pfam" id="PF00703"/>
    </source>
</evidence>
<dbReference type="InterPro" id="IPR006104">
    <property type="entry name" value="Glyco_hydro_2_N"/>
</dbReference>
<dbReference type="InterPro" id="IPR017853">
    <property type="entry name" value="GH"/>
</dbReference>
<protein>
    <submittedName>
        <fullName evidence="7">Glycoside hydrolase family 2 TIM barrel-domain containing protein</fullName>
    </submittedName>
</protein>
<dbReference type="SUPFAM" id="SSF49303">
    <property type="entry name" value="beta-Galactosidase/glucuronidase domain"/>
    <property type="match status" value="1"/>
</dbReference>
<comment type="caution">
    <text evidence="7">The sequence shown here is derived from an EMBL/GenBank/DDBJ whole genome shotgun (WGS) entry which is preliminary data.</text>
</comment>
<evidence type="ECO:0000313" key="7">
    <source>
        <dbReference type="EMBL" id="MDN5210758.1"/>
    </source>
</evidence>
<dbReference type="Pfam" id="PF02837">
    <property type="entry name" value="Glyco_hydro_2_N"/>
    <property type="match status" value="1"/>
</dbReference>
<dbReference type="InterPro" id="IPR051913">
    <property type="entry name" value="GH2_Domain-Containing"/>
</dbReference>
<feature type="domain" description="Glycoside hydrolase family 2 immunoglobulin-like beta-sandwich" evidence="4">
    <location>
        <begin position="220"/>
        <end position="314"/>
    </location>
</feature>
<evidence type="ECO:0000313" key="8">
    <source>
        <dbReference type="Proteomes" id="UP001172083"/>
    </source>
</evidence>
<dbReference type="Proteomes" id="UP001172083">
    <property type="component" value="Unassembled WGS sequence"/>
</dbReference>
<evidence type="ECO:0000259" key="6">
    <source>
        <dbReference type="Pfam" id="PF02837"/>
    </source>
</evidence>
<comment type="similarity">
    <text evidence="1">Belongs to the glycosyl hydrolase 2 family.</text>
</comment>
<dbReference type="GO" id="GO:0016787">
    <property type="term" value="F:hydrolase activity"/>
    <property type="evidence" value="ECO:0007669"/>
    <property type="project" value="UniProtKB-KW"/>
</dbReference>
<gene>
    <name evidence="7" type="ORF">QQ020_01825</name>
</gene>
<dbReference type="InterPro" id="IPR013783">
    <property type="entry name" value="Ig-like_fold"/>
</dbReference>
<dbReference type="Pfam" id="PF00703">
    <property type="entry name" value="Glyco_hydro_2"/>
    <property type="match status" value="1"/>
</dbReference>
<sequence length="604" mass="69756">MYRYKLAIFLILIVQVTTVYGQKWKIAQSPLLTPWARQVSPQNALPEYPRPLMVRNKWKNLNGLWQFQEANASDKVPLGKKLKEQILVPYPWESALSGLRKQLNSQRAWYRRLFTVPSDWEGQKVLLHFGAVDWETVVYINGRYAGVHHGGYDSFSFDITPFLNVSGNQEIIVGVYDPGNDKAIAAGKQSNDRFTNPRRFAYSPSSGIWQTVWLEPVPAVSIKAIKIIPDIDDERISVTVDGSSLAGKHMAEVTVSDGNKQVGKGSGKLHEPFQVSIPSPKLWSPDSPFLYDVTITLKDSLHQVDEIKSYVGMRKISMKKNLNIQRIMLNDTFLFQMGPLDQGYWPDGLYTAPTDEALKWEIQMMKEFGYNMVRKHIKIEPQRWYYWCDKLGLLVWQDMPGTFKKRTEAEKIQFEVELQRMVKSYWNHPSIVNWIVFNEHWGIYDPERLTNMVMALDPSRLVTGNSGIDAGKPDVDYEVGHIKDNHHYRPPTSPYGNQRRAIVNGEYGAIGYNVEGHIWDQDGPWVHYNYKGKEAATAEYEKFIEMILKFQKEGLSGAVYTQWTDVENEMNGIYTYDRKVIKLDKKRVKAANESTYLEDKMKEW</sequence>
<keyword evidence="8" id="KW-1185">Reference proteome</keyword>
<dbReference type="SUPFAM" id="SSF51445">
    <property type="entry name" value="(Trans)glycosidases"/>
    <property type="match status" value="1"/>
</dbReference>
<dbReference type="Gene3D" id="2.60.40.10">
    <property type="entry name" value="Immunoglobulins"/>
    <property type="match status" value="1"/>
</dbReference>